<accession>A0A7C8I2C1</accession>
<evidence type="ECO:0000313" key="2">
    <source>
        <dbReference type="Proteomes" id="UP000481861"/>
    </source>
</evidence>
<dbReference type="EMBL" id="JAADJZ010000017">
    <property type="protein sequence ID" value="KAF2869014.1"/>
    <property type="molecule type" value="Genomic_DNA"/>
</dbReference>
<dbReference type="OrthoDB" id="10261947at2759"/>
<keyword evidence="2" id="KW-1185">Reference proteome</keyword>
<reference evidence="1 2" key="1">
    <citation type="submission" date="2020-01" db="EMBL/GenBank/DDBJ databases">
        <authorList>
            <consortium name="DOE Joint Genome Institute"/>
            <person name="Haridas S."/>
            <person name="Albert R."/>
            <person name="Binder M."/>
            <person name="Bloem J."/>
            <person name="Labutti K."/>
            <person name="Salamov A."/>
            <person name="Andreopoulos B."/>
            <person name="Baker S.E."/>
            <person name="Barry K."/>
            <person name="Bills G."/>
            <person name="Bluhm B.H."/>
            <person name="Cannon C."/>
            <person name="Castanera R."/>
            <person name="Culley D.E."/>
            <person name="Daum C."/>
            <person name="Ezra D."/>
            <person name="Gonzalez J.B."/>
            <person name="Henrissat B."/>
            <person name="Kuo A."/>
            <person name="Liang C."/>
            <person name="Lipzen A."/>
            <person name="Lutzoni F."/>
            <person name="Magnuson J."/>
            <person name="Mondo S."/>
            <person name="Nolan M."/>
            <person name="Ohm R."/>
            <person name="Pangilinan J."/>
            <person name="Park H.-J.H."/>
            <person name="Ramirez L."/>
            <person name="Alfaro M."/>
            <person name="Sun H."/>
            <person name="Tritt A."/>
            <person name="Yoshinaga Y."/>
            <person name="Zwiers L.-H.L."/>
            <person name="Turgeon B.G."/>
            <person name="Goodwin S.B."/>
            <person name="Spatafora J.W."/>
            <person name="Crous P.W."/>
            <person name="Grigoriev I.V."/>
        </authorList>
    </citation>
    <scope>NUCLEOTIDE SEQUENCE [LARGE SCALE GENOMIC DNA]</scope>
    <source>
        <strain evidence="1 2">CBS 611.86</strain>
    </source>
</reference>
<name>A0A7C8I2C1_9PLEO</name>
<protein>
    <submittedName>
        <fullName evidence="1">Uncharacterized protein</fullName>
    </submittedName>
</protein>
<proteinExistence type="predicted"/>
<sequence>MIGAEQKYPCTSNTNEIHMVDSRSGPLCVIPSKFGNRRQIYPVILPHTRVYLRPRFRAQYIPAFGNLPEQALFTLLQLTAPLPRAENGGQVNGGMKRCWIAERIRPRVETYTTAFPSLLEIPPSKDHPYDPERTVF</sequence>
<dbReference type="AlphaFoldDB" id="A0A7C8I2C1"/>
<dbReference type="InterPro" id="IPR036906">
    <property type="entry name" value="ATPase_V1_fsu_sf"/>
</dbReference>
<gene>
    <name evidence="1" type="ORF">BDV95DRAFT_109734</name>
</gene>
<organism evidence="1 2">
    <name type="scientific">Massariosphaeria phaeospora</name>
    <dbReference type="NCBI Taxonomy" id="100035"/>
    <lineage>
        <taxon>Eukaryota</taxon>
        <taxon>Fungi</taxon>
        <taxon>Dikarya</taxon>
        <taxon>Ascomycota</taxon>
        <taxon>Pezizomycotina</taxon>
        <taxon>Dothideomycetes</taxon>
        <taxon>Pleosporomycetidae</taxon>
        <taxon>Pleosporales</taxon>
        <taxon>Pleosporales incertae sedis</taxon>
        <taxon>Massariosphaeria</taxon>
    </lineage>
</organism>
<comment type="caution">
    <text evidence="1">The sequence shown here is derived from an EMBL/GenBank/DDBJ whole genome shotgun (WGS) entry which is preliminary data.</text>
</comment>
<dbReference type="Gene3D" id="3.40.50.10580">
    <property type="entry name" value="ATPase, V1 complex, subunit F"/>
    <property type="match status" value="1"/>
</dbReference>
<dbReference type="Proteomes" id="UP000481861">
    <property type="component" value="Unassembled WGS sequence"/>
</dbReference>
<dbReference type="GO" id="GO:0034220">
    <property type="term" value="P:monoatomic ion transmembrane transport"/>
    <property type="evidence" value="ECO:0007669"/>
    <property type="project" value="InterPro"/>
</dbReference>
<evidence type="ECO:0000313" key="1">
    <source>
        <dbReference type="EMBL" id="KAF2869014.1"/>
    </source>
</evidence>